<evidence type="ECO:0000313" key="3">
    <source>
        <dbReference type="Proteomes" id="UP001054889"/>
    </source>
</evidence>
<dbReference type="Proteomes" id="UP001054889">
    <property type="component" value="Unassembled WGS sequence"/>
</dbReference>
<organism evidence="2 3">
    <name type="scientific">Eleusine coracana subsp. coracana</name>
    <dbReference type="NCBI Taxonomy" id="191504"/>
    <lineage>
        <taxon>Eukaryota</taxon>
        <taxon>Viridiplantae</taxon>
        <taxon>Streptophyta</taxon>
        <taxon>Embryophyta</taxon>
        <taxon>Tracheophyta</taxon>
        <taxon>Spermatophyta</taxon>
        <taxon>Magnoliopsida</taxon>
        <taxon>Liliopsida</taxon>
        <taxon>Poales</taxon>
        <taxon>Poaceae</taxon>
        <taxon>PACMAD clade</taxon>
        <taxon>Chloridoideae</taxon>
        <taxon>Cynodonteae</taxon>
        <taxon>Eleusininae</taxon>
        <taxon>Eleusine</taxon>
    </lineage>
</organism>
<reference evidence="2" key="2">
    <citation type="submission" date="2021-12" db="EMBL/GenBank/DDBJ databases">
        <title>Resequencing data analysis of finger millet.</title>
        <authorList>
            <person name="Hatakeyama M."/>
            <person name="Aluri S."/>
            <person name="Balachadran M.T."/>
            <person name="Sivarajan S.R."/>
            <person name="Poveda L."/>
            <person name="Shimizu-Inatsugi R."/>
            <person name="Schlapbach R."/>
            <person name="Sreeman S.M."/>
            <person name="Shimizu K.K."/>
        </authorList>
    </citation>
    <scope>NUCLEOTIDE SEQUENCE</scope>
</reference>
<dbReference type="AlphaFoldDB" id="A0AAV5EVF0"/>
<accession>A0AAV5EVF0</accession>
<reference evidence="2" key="1">
    <citation type="journal article" date="2018" name="DNA Res.">
        <title>Multiple hybrid de novo genome assembly of finger millet, an orphan allotetraploid crop.</title>
        <authorList>
            <person name="Hatakeyama M."/>
            <person name="Aluri S."/>
            <person name="Balachadran M.T."/>
            <person name="Sivarajan S.R."/>
            <person name="Patrignani A."/>
            <person name="Gruter S."/>
            <person name="Poveda L."/>
            <person name="Shimizu-Inatsugi R."/>
            <person name="Baeten J."/>
            <person name="Francoijs K.J."/>
            <person name="Nataraja K.N."/>
            <person name="Reddy Y.A.N."/>
            <person name="Phadnis S."/>
            <person name="Ravikumar R.L."/>
            <person name="Schlapbach R."/>
            <person name="Sreeman S.M."/>
            <person name="Shimizu K.K."/>
        </authorList>
    </citation>
    <scope>NUCLEOTIDE SEQUENCE</scope>
</reference>
<dbReference type="EMBL" id="BQKI01000079">
    <property type="protein sequence ID" value="GJN26200.1"/>
    <property type="molecule type" value="Genomic_DNA"/>
</dbReference>
<keyword evidence="3" id="KW-1185">Reference proteome</keyword>
<evidence type="ECO:0000313" key="2">
    <source>
        <dbReference type="EMBL" id="GJN26200.1"/>
    </source>
</evidence>
<gene>
    <name evidence="2" type="primary">gb14112</name>
    <name evidence="2" type="ORF">PR202_gb14112</name>
</gene>
<sequence length="111" mass="11511">MLRPAGEAAIDGGDGIRTQTGAPATADPWGSSFAGTAVREQPSPPRAGSFVGTGNSARAVVAGRGRRGWFTDDEESLAVRCWLTPRAPPNILLFSRLPAFLADQATSPAFG</sequence>
<feature type="region of interest" description="Disordered" evidence="1">
    <location>
        <begin position="1"/>
        <end position="54"/>
    </location>
</feature>
<name>A0AAV5EVF0_ELECO</name>
<proteinExistence type="predicted"/>
<feature type="compositionally biased region" description="Low complexity" evidence="1">
    <location>
        <begin position="1"/>
        <end position="11"/>
    </location>
</feature>
<protein>
    <submittedName>
        <fullName evidence="2">Uncharacterized protein</fullName>
    </submittedName>
</protein>
<evidence type="ECO:0000256" key="1">
    <source>
        <dbReference type="SAM" id="MobiDB-lite"/>
    </source>
</evidence>
<comment type="caution">
    <text evidence="2">The sequence shown here is derived from an EMBL/GenBank/DDBJ whole genome shotgun (WGS) entry which is preliminary data.</text>
</comment>